<evidence type="ECO:0000256" key="1">
    <source>
        <dbReference type="SAM" id="Phobius"/>
    </source>
</evidence>
<dbReference type="InterPro" id="IPR015943">
    <property type="entry name" value="WD40/YVTN_repeat-like_dom_sf"/>
</dbReference>
<dbReference type="SUPFAM" id="SSF50978">
    <property type="entry name" value="WD40 repeat-like"/>
    <property type="match status" value="1"/>
</dbReference>
<protein>
    <submittedName>
        <fullName evidence="2">Uncharacterized protein</fullName>
    </submittedName>
</protein>
<dbReference type="OrthoDB" id="3238562at2759"/>
<keyword evidence="1" id="KW-0472">Membrane</keyword>
<dbReference type="InterPro" id="IPR036322">
    <property type="entry name" value="WD40_repeat_dom_sf"/>
</dbReference>
<reference evidence="2" key="1">
    <citation type="submission" date="2022-07" db="EMBL/GenBank/DDBJ databases">
        <title>Genome Sequence of Agrocybe chaxingu.</title>
        <authorList>
            <person name="Buettner E."/>
        </authorList>
    </citation>
    <scope>NUCLEOTIDE SEQUENCE</scope>
    <source>
        <strain evidence="2">MP-N11</strain>
    </source>
</reference>
<dbReference type="EMBL" id="JANKHO010001624">
    <property type="protein sequence ID" value="KAJ3500330.1"/>
    <property type="molecule type" value="Genomic_DNA"/>
</dbReference>
<keyword evidence="1" id="KW-1133">Transmembrane helix</keyword>
<sequence length="246" mass="27150">MYNSDSTTKCDILNVLPAPPVSVVKGDAPAVIVTSIHWARSFGPAALLVTYRSHGVVIWDAMTANTLRVYPIPSLVASASLSVDEKLLVVSNHRNGFDIYNLGYSGKVRTLEFKAVGQQRATSVAFLRGGRVVLSGSLRGNCGLWQLDEEIPMQVLDHHEKTEIFTLAEYYDLDNDICLFATGTHRAPGTEGTVINLWKVKASYRKRVAELGLRFFWCAAVILTTALAIYVSLYIARSREDISKID</sequence>
<accession>A0A9W8MSP3</accession>
<comment type="caution">
    <text evidence="2">The sequence shown here is derived from an EMBL/GenBank/DDBJ whole genome shotgun (WGS) entry which is preliminary data.</text>
</comment>
<evidence type="ECO:0000313" key="2">
    <source>
        <dbReference type="EMBL" id="KAJ3500330.1"/>
    </source>
</evidence>
<name>A0A9W8MSP3_9AGAR</name>
<gene>
    <name evidence="2" type="ORF">NLJ89_g9848</name>
</gene>
<organism evidence="2 3">
    <name type="scientific">Agrocybe chaxingu</name>
    <dbReference type="NCBI Taxonomy" id="84603"/>
    <lineage>
        <taxon>Eukaryota</taxon>
        <taxon>Fungi</taxon>
        <taxon>Dikarya</taxon>
        <taxon>Basidiomycota</taxon>
        <taxon>Agaricomycotina</taxon>
        <taxon>Agaricomycetes</taxon>
        <taxon>Agaricomycetidae</taxon>
        <taxon>Agaricales</taxon>
        <taxon>Agaricineae</taxon>
        <taxon>Strophariaceae</taxon>
        <taxon>Agrocybe</taxon>
    </lineage>
</organism>
<dbReference type="AlphaFoldDB" id="A0A9W8MSP3"/>
<feature type="transmembrane region" description="Helical" evidence="1">
    <location>
        <begin position="215"/>
        <end position="236"/>
    </location>
</feature>
<keyword evidence="1" id="KW-0812">Transmembrane</keyword>
<dbReference type="Gene3D" id="2.130.10.10">
    <property type="entry name" value="YVTN repeat-like/Quinoprotein amine dehydrogenase"/>
    <property type="match status" value="1"/>
</dbReference>
<proteinExistence type="predicted"/>
<dbReference type="Proteomes" id="UP001148786">
    <property type="component" value="Unassembled WGS sequence"/>
</dbReference>
<evidence type="ECO:0000313" key="3">
    <source>
        <dbReference type="Proteomes" id="UP001148786"/>
    </source>
</evidence>
<keyword evidence="3" id="KW-1185">Reference proteome</keyword>